<keyword evidence="3" id="KW-0456">Lyase</keyword>
<dbReference type="InterPro" id="IPR036291">
    <property type="entry name" value="NAD(P)-bd_dom_sf"/>
</dbReference>
<evidence type="ECO:0000313" key="5">
    <source>
        <dbReference type="EMBL" id="QJA61923.1"/>
    </source>
</evidence>
<evidence type="ECO:0000256" key="1">
    <source>
        <dbReference type="ARBA" id="ARBA00001911"/>
    </source>
</evidence>
<dbReference type="EMBL" id="MT141457">
    <property type="protein sequence ID" value="QJA61923.1"/>
    <property type="molecule type" value="Genomic_DNA"/>
</dbReference>
<dbReference type="EMBL" id="MT142391">
    <property type="protein sequence ID" value="QJA79705.1"/>
    <property type="molecule type" value="Genomic_DNA"/>
</dbReference>
<dbReference type="SUPFAM" id="SSF51735">
    <property type="entry name" value="NAD(P)-binding Rossmann-fold domains"/>
    <property type="match status" value="1"/>
</dbReference>
<dbReference type="AlphaFoldDB" id="A0A6M3IWE2"/>
<evidence type="ECO:0000256" key="2">
    <source>
        <dbReference type="ARBA" id="ARBA00023027"/>
    </source>
</evidence>
<comment type="cofactor">
    <cofactor evidence="1">
        <name>NAD(+)</name>
        <dbReference type="ChEBI" id="CHEBI:57540"/>
    </cofactor>
</comment>
<feature type="domain" description="NAD(P)-binding" evidence="4">
    <location>
        <begin position="5"/>
        <end position="316"/>
    </location>
</feature>
<dbReference type="Gene3D" id="3.40.50.720">
    <property type="entry name" value="NAD(P)-binding Rossmann-like Domain"/>
    <property type="match status" value="1"/>
</dbReference>
<dbReference type="PANTHER" id="PTHR43000">
    <property type="entry name" value="DTDP-D-GLUCOSE 4,6-DEHYDRATASE-RELATED"/>
    <property type="match status" value="1"/>
</dbReference>
<proteinExistence type="predicted"/>
<name>A0A6M3IWE2_9ZZZZ</name>
<dbReference type="Gene3D" id="3.90.25.10">
    <property type="entry name" value="UDP-galactose 4-epimerase, domain 1"/>
    <property type="match status" value="1"/>
</dbReference>
<dbReference type="GO" id="GO:0008460">
    <property type="term" value="F:dTDP-glucose 4,6-dehydratase activity"/>
    <property type="evidence" value="ECO:0007669"/>
    <property type="project" value="InterPro"/>
</dbReference>
<protein>
    <submittedName>
        <fullName evidence="5">Putative GDP-mannose 4,6-dehydratase</fullName>
    </submittedName>
</protein>
<evidence type="ECO:0000259" key="4">
    <source>
        <dbReference type="Pfam" id="PF16363"/>
    </source>
</evidence>
<organism evidence="5">
    <name type="scientific">viral metagenome</name>
    <dbReference type="NCBI Taxonomy" id="1070528"/>
    <lineage>
        <taxon>unclassified sequences</taxon>
        <taxon>metagenomes</taxon>
        <taxon>organismal metagenomes</taxon>
    </lineage>
</organism>
<dbReference type="NCBIfam" id="TIGR01181">
    <property type="entry name" value="dTDP_gluc_dehyt"/>
    <property type="match status" value="1"/>
</dbReference>
<dbReference type="GO" id="GO:0009225">
    <property type="term" value="P:nucleotide-sugar metabolic process"/>
    <property type="evidence" value="ECO:0007669"/>
    <property type="project" value="InterPro"/>
</dbReference>
<dbReference type="InterPro" id="IPR016040">
    <property type="entry name" value="NAD(P)-bd_dom"/>
</dbReference>
<keyword evidence="2" id="KW-0520">NAD</keyword>
<accession>A0A6M3IWE2</accession>
<dbReference type="CDD" id="cd05246">
    <property type="entry name" value="dTDP_GD_SDR_e"/>
    <property type="match status" value="1"/>
</dbReference>
<dbReference type="InterPro" id="IPR005888">
    <property type="entry name" value="dTDP_Gluc_deHydtase"/>
</dbReference>
<sequence>MKNLLITGGCGFIGTNYIHYLFEETNFDGNVINVDKLTYAGKKENLFNIQTTYPDRYTFFHMDVCDKIMMNYIFRNYDIDTVVHFCAESHVDNSIESPNEFINTNIVGTFNLLELSRAKGIDLFYAVSTDEVFGSIKEGSFTETSRYNPSNPYSASKASSDHLVHAYYKTFDLPIMISNCTNNYGPFQYREKLIPLIIYNAIKNKPLPIYGNGTNIRDWLYVKDHCRAIWSIMNKGKLGEYYNISGNNELSNIDIVWKICDTIDELGLFTESRRDLITFVKDRPGHDFRYSLNSEKLRKELSWYPSEDIDGGIRRTVLWYIDEWLGK</sequence>
<evidence type="ECO:0000256" key="3">
    <source>
        <dbReference type="ARBA" id="ARBA00023239"/>
    </source>
</evidence>
<evidence type="ECO:0000313" key="6">
    <source>
        <dbReference type="EMBL" id="QJA79705.1"/>
    </source>
</evidence>
<reference evidence="5" key="1">
    <citation type="submission" date="2020-03" db="EMBL/GenBank/DDBJ databases">
        <title>The deep terrestrial virosphere.</title>
        <authorList>
            <person name="Holmfeldt K."/>
            <person name="Nilsson E."/>
            <person name="Simone D."/>
            <person name="Lopez-Fernandez M."/>
            <person name="Wu X."/>
            <person name="de Brujin I."/>
            <person name="Lundin D."/>
            <person name="Andersson A."/>
            <person name="Bertilsson S."/>
            <person name="Dopson M."/>
        </authorList>
    </citation>
    <scope>NUCLEOTIDE SEQUENCE</scope>
    <source>
        <strain evidence="6">MM415A00842</strain>
        <strain evidence="5">MM415B00852</strain>
    </source>
</reference>
<gene>
    <name evidence="6" type="ORF">MM415A00842_0016</name>
    <name evidence="5" type="ORF">MM415B00852_0016</name>
</gene>
<dbReference type="Pfam" id="PF16363">
    <property type="entry name" value="GDP_Man_Dehyd"/>
    <property type="match status" value="1"/>
</dbReference>